<feature type="domain" description="Glycosyltransferase 2-like" evidence="1">
    <location>
        <begin position="7"/>
        <end position="176"/>
    </location>
</feature>
<organism evidence="2 3">
    <name type="scientific">Nakamurella panacisegetis</name>
    <dbReference type="NCBI Taxonomy" id="1090615"/>
    <lineage>
        <taxon>Bacteria</taxon>
        <taxon>Bacillati</taxon>
        <taxon>Actinomycetota</taxon>
        <taxon>Actinomycetes</taxon>
        <taxon>Nakamurellales</taxon>
        <taxon>Nakamurellaceae</taxon>
        <taxon>Nakamurella</taxon>
    </lineage>
</organism>
<dbReference type="OrthoDB" id="3177103at2"/>
<name>A0A1H0LZB6_9ACTN</name>
<dbReference type="PANTHER" id="PTHR43685">
    <property type="entry name" value="GLYCOSYLTRANSFERASE"/>
    <property type="match status" value="1"/>
</dbReference>
<dbReference type="Pfam" id="PF00535">
    <property type="entry name" value="Glycos_transf_2"/>
    <property type="match status" value="1"/>
</dbReference>
<dbReference type="RefSeq" id="WP_090481769.1">
    <property type="nucleotide sequence ID" value="NZ_LT629710.1"/>
</dbReference>
<evidence type="ECO:0000313" key="2">
    <source>
        <dbReference type="EMBL" id="SDO73582.1"/>
    </source>
</evidence>
<dbReference type="Gene3D" id="3.90.550.10">
    <property type="entry name" value="Spore Coat Polysaccharide Biosynthesis Protein SpsA, Chain A"/>
    <property type="match status" value="1"/>
</dbReference>
<dbReference type="GO" id="GO:0016740">
    <property type="term" value="F:transferase activity"/>
    <property type="evidence" value="ECO:0007669"/>
    <property type="project" value="UniProtKB-KW"/>
</dbReference>
<gene>
    <name evidence="2" type="ORF">SAMN04515671_1872</name>
</gene>
<keyword evidence="3" id="KW-1185">Reference proteome</keyword>
<sequence>MTGPLVSICIPAYQAERHLRHTLRRVLNQTADSFEVVVLDNATTDGTAEILRDHADPRMRVVRNSEVLPLVDNWNRLLSLAEGTLVKVVCADDLIRPDAVERQQRILMSRPDVSLVASRRHLVDDDGVIVALDRGLAGLFGPQDSQKVVRNVVRNGGNPLGETAGAMFRRADFERVGGFDGRLLFPMDLDLWIKLLKLGSFFGHSESLAAFRVSRTSLSARVSRVQYQEQGLLIQQVIRDPHWQIRRWDTTVSAVGAPLAGLRRALLFGATRLGATL</sequence>
<dbReference type="Proteomes" id="UP000198741">
    <property type="component" value="Chromosome I"/>
</dbReference>
<dbReference type="AlphaFoldDB" id="A0A1H0LZB6"/>
<dbReference type="EMBL" id="LT629710">
    <property type="protein sequence ID" value="SDO73582.1"/>
    <property type="molecule type" value="Genomic_DNA"/>
</dbReference>
<dbReference type="InterPro" id="IPR050834">
    <property type="entry name" value="Glycosyltransf_2"/>
</dbReference>
<dbReference type="InterPro" id="IPR001173">
    <property type="entry name" value="Glyco_trans_2-like"/>
</dbReference>
<accession>A0A1H0LZB6</accession>
<dbReference type="InterPro" id="IPR029044">
    <property type="entry name" value="Nucleotide-diphossugar_trans"/>
</dbReference>
<evidence type="ECO:0000313" key="3">
    <source>
        <dbReference type="Proteomes" id="UP000198741"/>
    </source>
</evidence>
<keyword evidence="2" id="KW-0808">Transferase</keyword>
<dbReference type="PANTHER" id="PTHR43685:SF11">
    <property type="entry name" value="GLYCOSYLTRANSFERASE TAGX-RELATED"/>
    <property type="match status" value="1"/>
</dbReference>
<protein>
    <submittedName>
        <fullName evidence="2">Glycosyltransferase involved in cell wall bisynthesis</fullName>
    </submittedName>
</protein>
<evidence type="ECO:0000259" key="1">
    <source>
        <dbReference type="Pfam" id="PF00535"/>
    </source>
</evidence>
<dbReference type="SUPFAM" id="SSF53448">
    <property type="entry name" value="Nucleotide-diphospho-sugar transferases"/>
    <property type="match status" value="1"/>
</dbReference>
<reference evidence="2 3" key="1">
    <citation type="submission" date="2016-10" db="EMBL/GenBank/DDBJ databases">
        <authorList>
            <person name="de Groot N.N."/>
        </authorList>
    </citation>
    <scope>NUCLEOTIDE SEQUENCE [LARGE SCALE GENOMIC DNA]</scope>
    <source>
        <strain evidence="3">P4-7,KCTC 19426,CECT 7604</strain>
    </source>
</reference>
<proteinExistence type="predicted"/>
<dbReference type="STRING" id="1090615.SAMN04515671_1872"/>